<comment type="caution">
    <text evidence="1">The sequence shown here is derived from an EMBL/GenBank/DDBJ whole genome shotgun (WGS) entry which is preliminary data.</text>
</comment>
<dbReference type="EMBL" id="JACAZI010000001">
    <property type="protein sequence ID" value="KAF7372517.1"/>
    <property type="molecule type" value="Genomic_DNA"/>
</dbReference>
<organism evidence="1 2">
    <name type="scientific">Mycena venus</name>
    <dbReference type="NCBI Taxonomy" id="2733690"/>
    <lineage>
        <taxon>Eukaryota</taxon>
        <taxon>Fungi</taxon>
        <taxon>Dikarya</taxon>
        <taxon>Basidiomycota</taxon>
        <taxon>Agaricomycotina</taxon>
        <taxon>Agaricomycetes</taxon>
        <taxon>Agaricomycetidae</taxon>
        <taxon>Agaricales</taxon>
        <taxon>Marasmiineae</taxon>
        <taxon>Mycenaceae</taxon>
        <taxon>Mycena</taxon>
    </lineage>
</organism>
<gene>
    <name evidence="1" type="ORF">MVEN_00113600</name>
</gene>
<sequence>MPLTTIFSSKPFSTSVDPFSGKSCVTVDWILANGIPYTSYIKQMPRITMYMFVLRTPPSAREFPNFSDWYQIHPLFLFRPSVVLADPVKSSV</sequence>
<keyword evidence="2" id="KW-1185">Reference proteome</keyword>
<name>A0A8H6Z846_9AGAR</name>
<protein>
    <submittedName>
        <fullName evidence="1">Uncharacterized protein</fullName>
    </submittedName>
</protein>
<evidence type="ECO:0000313" key="1">
    <source>
        <dbReference type="EMBL" id="KAF7372517.1"/>
    </source>
</evidence>
<proteinExistence type="predicted"/>
<accession>A0A8H6Z846</accession>
<evidence type="ECO:0000313" key="2">
    <source>
        <dbReference type="Proteomes" id="UP000620124"/>
    </source>
</evidence>
<dbReference type="Proteomes" id="UP000620124">
    <property type="component" value="Unassembled WGS sequence"/>
</dbReference>
<dbReference type="AlphaFoldDB" id="A0A8H6Z846"/>
<reference evidence="1" key="1">
    <citation type="submission" date="2020-05" db="EMBL/GenBank/DDBJ databases">
        <title>Mycena genomes resolve the evolution of fungal bioluminescence.</title>
        <authorList>
            <person name="Tsai I.J."/>
        </authorList>
    </citation>
    <scope>NUCLEOTIDE SEQUENCE</scope>
    <source>
        <strain evidence="1">CCC161011</strain>
    </source>
</reference>